<dbReference type="GeneID" id="79842887"/>
<keyword evidence="9 13" id="KW-0472">Membrane</keyword>
<evidence type="ECO:0000256" key="14">
    <source>
        <dbReference type="RuleBase" id="RU003848"/>
    </source>
</evidence>
<dbReference type="PANTHER" id="PTHR33445:SF1">
    <property type="entry name" value="ATP SYNTHASE SUBUNIT B"/>
    <property type="match status" value="1"/>
</dbReference>
<keyword evidence="5 13" id="KW-0812">Transmembrane</keyword>
<evidence type="ECO:0000256" key="7">
    <source>
        <dbReference type="ARBA" id="ARBA00022989"/>
    </source>
</evidence>
<dbReference type="SUPFAM" id="SSF81573">
    <property type="entry name" value="F1F0 ATP synthase subunit B, membrane domain"/>
    <property type="match status" value="1"/>
</dbReference>
<dbReference type="EMBL" id="LSQZ01000064">
    <property type="protein sequence ID" value="KXI11751.1"/>
    <property type="molecule type" value="Genomic_DNA"/>
</dbReference>
<comment type="function">
    <text evidence="13">Component of the F(0) channel, it forms part of the peripheral stalk, linking F(1) to F(0).</text>
</comment>
<dbReference type="GO" id="GO:0046933">
    <property type="term" value="F:proton-transporting ATP synthase activity, rotational mechanism"/>
    <property type="evidence" value="ECO:0007669"/>
    <property type="project" value="UniProtKB-UniRule"/>
</dbReference>
<feature type="transmembrane region" description="Helical" evidence="13">
    <location>
        <begin position="6"/>
        <end position="27"/>
    </location>
</feature>
<feature type="coiled-coil region" evidence="15">
    <location>
        <begin position="57"/>
        <end position="84"/>
    </location>
</feature>
<organism evidence="16 18">
    <name type="scientific">Peptostreptococcus anaerobius</name>
    <dbReference type="NCBI Taxonomy" id="1261"/>
    <lineage>
        <taxon>Bacteria</taxon>
        <taxon>Bacillati</taxon>
        <taxon>Bacillota</taxon>
        <taxon>Clostridia</taxon>
        <taxon>Peptostreptococcales</taxon>
        <taxon>Peptostreptococcaceae</taxon>
        <taxon>Peptostreptococcus</taxon>
    </lineage>
</organism>
<evidence type="ECO:0000313" key="19">
    <source>
        <dbReference type="Proteomes" id="UP000255101"/>
    </source>
</evidence>
<protein>
    <recommendedName>
        <fullName evidence="13">ATP synthase subunit b</fullName>
    </recommendedName>
    <alternativeName>
        <fullName evidence="13">ATP synthase F(0) sector subunit b</fullName>
    </alternativeName>
    <alternativeName>
        <fullName evidence="13">ATPase subunit I</fullName>
    </alternativeName>
    <alternativeName>
        <fullName evidence="13">F-type ATPase subunit b</fullName>
        <shortName evidence="13">F-ATPase subunit b</shortName>
    </alternativeName>
</protein>
<keyword evidence="7 13" id="KW-1133">Transmembrane helix</keyword>
<dbReference type="GO" id="GO:0045259">
    <property type="term" value="C:proton-transporting ATP synthase complex"/>
    <property type="evidence" value="ECO:0007669"/>
    <property type="project" value="UniProtKB-KW"/>
</dbReference>
<proteinExistence type="inferred from homology"/>
<evidence type="ECO:0000313" key="16">
    <source>
        <dbReference type="EMBL" id="KXI11751.1"/>
    </source>
</evidence>
<name>A0A135YQY6_9FIRM</name>
<evidence type="ECO:0000256" key="8">
    <source>
        <dbReference type="ARBA" id="ARBA00023065"/>
    </source>
</evidence>
<dbReference type="GO" id="GO:0046961">
    <property type="term" value="F:proton-transporting ATPase activity, rotational mechanism"/>
    <property type="evidence" value="ECO:0007669"/>
    <property type="project" value="TreeGrafter"/>
</dbReference>
<keyword evidence="4 13" id="KW-0138">CF(0)</keyword>
<dbReference type="InterPro" id="IPR005864">
    <property type="entry name" value="ATP_synth_F0_bsu_bac"/>
</dbReference>
<reference evidence="16 18" key="1">
    <citation type="submission" date="2016-02" db="EMBL/GenBank/DDBJ databases">
        <authorList>
            <person name="Wen L."/>
            <person name="He K."/>
            <person name="Yang H."/>
        </authorList>
    </citation>
    <scope>NUCLEOTIDE SEQUENCE [LARGE SCALE GENOMIC DNA]</scope>
    <source>
        <strain evidence="16 18">MJR8628A</strain>
    </source>
</reference>
<keyword evidence="15" id="KW-0175">Coiled coil</keyword>
<evidence type="ECO:0000256" key="1">
    <source>
        <dbReference type="ARBA" id="ARBA00005513"/>
    </source>
</evidence>
<evidence type="ECO:0000256" key="9">
    <source>
        <dbReference type="ARBA" id="ARBA00023136"/>
    </source>
</evidence>
<evidence type="ECO:0000256" key="4">
    <source>
        <dbReference type="ARBA" id="ARBA00022547"/>
    </source>
</evidence>
<dbReference type="InterPro" id="IPR028987">
    <property type="entry name" value="ATP_synth_B-like_membr_sf"/>
</dbReference>
<dbReference type="GO" id="GO:0012505">
    <property type="term" value="C:endomembrane system"/>
    <property type="evidence" value="ECO:0007669"/>
    <property type="project" value="UniProtKB-SubCell"/>
</dbReference>
<dbReference type="InterPro" id="IPR002146">
    <property type="entry name" value="ATP_synth_b/b'su_bac/chlpt"/>
</dbReference>
<accession>A0A135YQY6</accession>
<comment type="function">
    <text evidence="11 13">F(1)F(0) ATP synthase produces ATP from ADP in the presence of a proton or sodium gradient. F-type ATPases consist of two structural domains, F(1) containing the extramembraneous catalytic core and F(0) containing the membrane proton channel, linked together by a central stalk and a peripheral stalk. During catalysis, ATP synthesis in the catalytic domain of F(1) is coupled via a rotary mechanism of the central stalk subunits to proton translocation.</text>
</comment>
<reference evidence="17 19" key="2">
    <citation type="submission" date="2018-06" db="EMBL/GenBank/DDBJ databases">
        <authorList>
            <consortium name="Pathogen Informatics"/>
            <person name="Doyle S."/>
        </authorList>
    </citation>
    <scope>NUCLEOTIDE SEQUENCE [LARGE SCALE GENOMIC DNA]</scope>
    <source>
        <strain evidence="17 19">NCTC11460</strain>
    </source>
</reference>
<dbReference type="Proteomes" id="UP000255101">
    <property type="component" value="Unassembled WGS sequence"/>
</dbReference>
<comment type="subcellular location">
    <subcellularLocation>
        <location evidence="13">Cell membrane</location>
        <topology evidence="13">Single-pass membrane protein</topology>
    </subcellularLocation>
    <subcellularLocation>
        <location evidence="12">Endomembrane system</location>
        <topology evidence="12">Single-pass membrane protein</topology>
    </subcellularLocation>
</comment>
<evidence type="ECO:0000256" key="3">
    <source>
        <dbReference type="ARBA" id="ARBA00022475"/>
    </source>
</evidence>
<dbReference type="STRING" id="1261.HMPREF3195_01244"/>
<dbReference type="InterPro" id="IPR050059">
    <property type="entry name" value="ATP_synthase_B_chain"/>
</dbReference>
<dbReference type="HAMAP" id="MF_01398">
    <property type="entry name" value="ATP_synth_b_bprime"/>
    <property type="match status" value="1"/>
</dbReference>
<keyword evidence="8 13" id="KW-0406">Ion transport</keyword>
<dbReference type="EMBL" id="UGTB01000004">
    <property type="protein sequence ID" value="SUB61628.1"/>
    <property type="molecule type" value="Genomic_DNA"/>
</dbReference>
<evidence type="ECO:0000256" key="15">
    <source>
        <dbReference type="SAM" id="Coils"/>
    </source>
</evidence>
<dbReference type="PANTHER" id="PTHR33445">
    <property type="entry name" value="ATP SYNTHASE SUBUNIT B', CHLOROPLASTIC"/>
    <property type="match status" value="1"/>
</dbReference>
<dbReference type="Proteomes" id="UP000070326">
    <property type="component" value="Unassembled WGS sequence"/>
</dbReference>
<evidence type="ECO:0000313" key="17">
    <source>
        <dbReference type="EMBL" id="SUB61628.1"/>
    </source>
</evidence>
<dbReference type="Gene3D" id="6.10.250.1580">
    <property type="match status" value="1"/>
</dbReference>
<dbReference type="GO" id="GO:0005886">
    <property type="term" value="C:plasma membrane"/>
    <property type="evidence" value="ECO:0007669"/>
    <property type="project" value="UniProtKB-SubCell"/>
</dbReference>
<evidence type="ECO:0000256" key="5">
    <source>
        <dbReference type="ARBA" id="ARBA00022692"/>
    </source>
</evidence>
<dbReference type="CDD" id="cd06503">
    <property type="entry name" value="ATP-synt_Fo_b"/>
    <property type="match status" value="1"/>
</dbReference>
<dbReference type="RefSeq" id="WP_004167096.1">
    <property type="nucleotide sequence ID" value="NZ_CAMPYD010000004.1"/>
</dbReference>
<sequence length="166" mass="19333">MQFKPLVSLSYEFFFTIANTIILFFVLKRLLFKPVLKVIDDRDQEIKKKIDDGNKALEEGLEFKEEYEEKLDQIKNQGQEILEKSKKRADERAEKIILEARNEASAIKQKASLDIEKERQQAYEDVKGDISEIAILAASKVIEKDIDTDKHKELIDEFIKEVGDVR</sequence>
<evidence type="ECO:0000256" key="6">
    <source>
        <dbReference type="ARBA" id="ARBA00022781"/>
    </source>
</evidence>
<dbReference type="PATRIC" id="fig|1261.5.peg.1246"/>
<keyword evidence="10 13" id="KW-0066">ATP synthesis</keyword>
<keyword evidence="6 13" id="KW-0375">Hydrogen ion transport</keyword>
<comment type="subunit">
    <text evidence="13">F-type ATPases have 2 components, F(1) - the catalytic core - and F(0) - the membrane proton channel. F(1) has five subunits: alpha(3), beta(3), gamma(1), delta(1), epsilon(1). F(0) has three main subunits: a(1), b(2) and c(10-14). The alpha and beta chains form an alternating ring which encloses part of the gamma chain. F(1) is attached to F(0) by a central stalk formed by the gamma and epsilon chains, while a peripheral stalk is formed by the delta and b chains.</text>
</comment>
<evidence type="ECO:0000256" key="2">
    <source>
        <dbReference type="ARBA" id="ARBA00022448"/>
    </source>
</evidence>
<evidence type="ECO:0000256" key="12">
    <source>
        <dbReference type="ARBA" id="ARBA00037847"/>
    </source>
</evidence>
<dbReference type="Pfam" id="PF00430">
    <property type="entry name" value="ATP-synt_B"/>
    <property type="match status" value="1"/>
</dbReference>
<comment type="similarity">
    <text evidence="1 13 14">Belongs to the ATPase B chain family.</text>
</comment>
<evidence type="ECO:0000256" key="13">
    <source>
        <dbReference type="HAMAP-Rule" id="MF_01398"/>
    </source>
</evidence>
<dbReference type="NCBIfam" id="TIGR01144">
    <property type="entry name" value="ATP_synt_b"/>
    <property type="match status" value="1"/>
</dbReference>
<evidence type="ECO:0000256" key="11">
    <source>
        <dbReference type="ARBA" id="ARBA00025198"/>
    </source>
</evidence>
<gene>
    <name evidence="13 17" type="primary">atpF</name>
    <name evidence="16" type="ORF">HMPREF3195_01244</name>
    <name evidence="17" type="ORF">NCTC11460_01571</name>
</gene>
<keyword evidence="3 13" id="KW-1003">Cell membrane</keyword>
<dbReference type="AlphaFoldDB" id="A0A135YQY6"/>
<evidence type="ECO:0000256" key="10">
    <source>
        <dbReference type="ARBA" id="ARBA00023310"/>
    </source>
</evidence>
<evidence type="ECO:0000313" key="18">
    <source>
        <dbReference type="Proteomes" id="UP000070326"/>
    </source>
</evidence>
<keyword evidence="2 13" id="KW-0813">Transport</keyword>